<dbReference type="PANTHER" id="PTHR30632">
    <property type="entry name" value="MOLYBDATE-BINDING PERIPLASMIC PROTEIN"/>
    <property type="match status" value="1"/>
</dbReference>
<reference evidence="7" key="1">
    <citation type="submission" date="2016-10" db="EMBL/GenBank/DDBJ databases">
        <authorList>
            <person name="Varghese N."/>
            <person name="Submissions S."/>
        </authorList>
    </citation>
    <scope>NUCLEOTIDE SEQUENCE [LARGE SCALE GENOMIC DNA]</scope>
    <source>
        <strain evidence="7">DSM 3384</strain>
    </source>
</reference>
<evidence type="ECO:0000313" key="7">
    <source>
        <dbReference type="Proteomes" id="UP000199608"/>
    </source>
</evidence>
<keyword evidence="5" id="KW-0472">Membrane</keyword>
<dbReference type="EMBL" id="FNLL01000008">
    <property type="protein sequence ID" value="SDU41501.1"/>
    <property type="molecule type" value="Genomic_DNA"/>
</dbReference>
<evidence type="ECO:0000313" key="6">
    <source>
        <dbReference type="EMBL" id="SDU41501.1"/>
    </source>
</evidence>
<evidence type="ECO:0000256" key="4">
    <source>
        <dbReference type="PIRSR" id="PIRSR004846-1"/>
    </source>
</evidence>
<dbReference type="InterPro" id="IPR050682">
    <property type="entry name" value="ModA/WtpA"/>
</dbReference>
<dbReference type="NCBIfam" id="TIGR01256">
    <property type="entry name" value="modA"/>
    <property type="match status" value="1"/>
</dbReference>
<dbReference type="RefSeq" id="WP_092235276.1">
    <property type="nucleotide sequence ID" value="NZ_FNLL01000008.1"/>
</dbReference>
<keyword evidence="4" id="KW-0500">Molybdenum</keyword>
<dbReference type="GO" id="GO:0030973">
    <property type="term" value="F:molybdate ion binding"/>
    <property type="evidence" value="ECO:0007669"/>
    <property type="project" value="TreeGrafter"/>
</dbReference>
<feature type="binding site" evidence="4">
    <location>
        <position position="172"/>
    </location>
    <ligand>
        <name>molybdate</name>
        <dbReference type="ChEBI" id="CHEBI:36264"/>
    </ligand>
</feature>
<dbReference type="PANTHER" id="PTHR30632:SF17">
    <property type="entry name" value="MOLYBDATE-BINDING PROTEIN MODA"/>
    <property type="match status" value="1"/>
</dbReference>
<keyword evidence="5" id="KW-1133">Transmembrane helix</keyword>
<feature type="binding site" evidence="4">
    <location>
        <position position="65"/>
    </location>
    <ligand>
        <name>molybdate</name>
        <dbReference type="ChEBI" id="CHEBI:36264"/>
    </ligand>
</feature>
<keyword evidence="3" id="KW-0732">Signal</keyword>
<comment type="similarity">
    <text evidence="1">Belongs to the bacterial solute-binding protein ModA family.</text>
</comment>
<keyword evidence="2 4" id="KW-0479">Metal-binding</keyword>
<dbReference type="InterPro" id="IPR005950">
    <property type="entry name" value="ModA"/>
</dbReference>
<keyword evidence="5" id="KW-0812">Transmembrane</keyword>
<organism evidence="6 7">
    <name type="scientific">Desulfobacula phenolica</name>
    <dbReference type="NCBI Taxonomy" id="90732"/>
    <lineage>
        <taxon>Bacteria</taxon>
        <taxon>Pseudomonadati</taxon>
        <taxon>Thermodesulfobacteriota</taxon>
        <taxon>Desulfobacteria</taxon>
        <taxon>Desulfobacterales</taxon>
        <taxon>Desulfobacteraceae</taxon>
        <taxon>Desulfobacula</taxon>
    </lineage>
</organism>
<proteinExistence type="inferred from homology"/>
<name>A0A1H2IBW3_9BACT</name>
<dbReference type="GO" id="GO:0030288">
    <property type="term" value="C:outer membrane-bounded periplasmic space"/>
    <property type="evidence" value="ECO:0007669"/>
    <property type="project" value="TreeGrafter"/>
</dbReference>
<evidence type="ECO:0000256" key="3">
    <source>
        <dbReference type="ARBA" id="ARBA00022729"/>
    </source>
</evidence>
<gene>
    <name evidence="6" type="ORF">SAMN04487931_10860</name>
</gene>
<protein>
    <submittedName>
        <fullName evidence="6">Molybdate transport system substrate-binding protein</fullName>
    </submittedName>
</protein>
<feature type="transmembrane region" description="Helical" evidence="5">
    <location>
        <begin position="12"/>
        <end position="35"/>
    </location>
</feature>
<dbReference type="AlphaFoldDB" id="A0A1H2IBW3"/>
<accession>A0A1H2IBW3</accession>
<dbReference type="PIRSF" id="PIRSF004846">
    <property type="entry name" value="ModA"/>
    <property type="match status" value="1"/>
</dbReference>
<evidence type="ECO:0000256" key="5">
    <source>
        <dbReference type="SAM" id="Phobius"/>
    </source>
</evidence>
<dbReference type="GO" id="GO:0015689">
    <property type="term" value="P:molybdate ion transport"/>
    <property type="evidence" value="ECO:0007669"/>
    <property type="project" value="InterPro"/>
</dbReference>
<dbReference type="Gene3D" id="3.40.190.10">
    <property type="entry name" value="Periplasmic binding protein-like II"/>
    <property type="match status" value="2"/>
</dbReference>
<dbReference type="Proteomes" id="UP000199608">
    <property type="component" value="Unassembled WGS sequence"/>
</dbReference>
<dbReference type="GO" id="GO:0046872">
    <property type="term" value="F:metal ion binding"/>
    <property type="evidence" value="ECO:0007669"/>
    <property type="project" value="UniProtKB-KW"/>
</dbReference>
<dbReference type="Pfam" id="PF13531">
    <property type="entry name" value="SBP_bac_11"/>
    <property type="match status" value="1"/>
</dbReference>
<dbReference type="SUPFAM" id="SSF53850">
    <property type="entry name" value="Periplasmic binding protein-like II"/>
    <property type="match status" value="1"/>
</dbReference>
<evidence type="ECO:0000256" key="2">
    <source>
        <dbReference type="ARBA" id="ARBA00022723"/>
    </source>
</evidence>
<evidence type="ECO:0000256" key="1">
    <source>
        <dbReference type="ARBA" id="ARBA00009175"/>
    </source>
</evidence>
<sequence>MKKLYITSTGQICFIIVFIMAYLTCSFAGQIHLFAGAGLRQPIDRLIQTFESRTGHKVFVDYGGSGKQCVRIHATGKGDLFMPGALFYIEKLQKAGIAHNYMPVAVHTPVVGVNRKSAVQITAFEDLAKSGMRIGLGDSKAMALGKTAEVILERSGLKQEILKNVTVYGATVKQLALYVIQGDVDAAIIGRADAVQASDKIRLVEIPKNFFTAETIAVALLTNGMNRPEVVDLQNYLSGSDAVKVFGDYGFLPFVPASAESKK</sequence>
<keyword evidence="7" id="KW-1185">Reference proteome</keyword>